<sequence length="104" mass="11232">MGLAQDVLCRHRGSQAHGTEAAPALWQEKAHTDPTGYKQVTKPTQQQAHQGKKTALQAVARNSDRELGSGPEPLDMEDSSDEDSVVCVMEGLPHMTPQISDNIA</sequence>
<feature type="compositionally biased region" description="Acidic residues" evidence="1">
    <location>
        <begin position="74"/>
        <end position="83"/>
    </location>
</feature>
<dbReference type="AlphaFoldDB" id="A0AAV7RQ99"/>
<name>A0AAV7RQ99_PLEWA</name>
<comment type="caution">
    <text evidence="3">The sequence shown here is derived from an EMBL/GenBank/DDBJ whole genome shotgun (WGS) entry which is preliminary data.</text>
</comment>
<protein>
    <submittedName>
        <fullName evidence="3">Uncharacterized protein</fullName>
    </submittedName>
</protein>
<evidence type="ECO:0000256" key="1">
    <source>
        <dbReference type="SAM" id="MobiDB-lite"/>
    </source>
</evidence>
<evidence type="ECO:0000313" key="4">
    <source>
        <dbReference type="Proteomes" id="UP001066276"/>
    </source>
</evidence>
<evidence type="ECO:0000313" key="2">
    <source>
        <dbReference type="EMBL" id="KAJ1154673.1"/>
    </source>
</evidence>
<gene>
    <name evidence="2" type="ORF">NDU88_007416</name>
    <name evidence="3" type="ORF">NDU88_007424</name>
</gene>
<accession>A0AAV7RQ99</accession>
<reference evidence="3" key="1">
    <citation type="journal article" date="2022" name="bioRxiv">
        <title>Sequencing and chromosome-scale assembly of the giantPleurodeles waltlgenome.</title>
        <authorList>
            <person name="Brown T."/>
            <person name="Elewa A."/>
            <person name="Iarovenko S."/>
            <person name="Subramanian E."/>
            <person name="Araus A.J."/>
            <person name="Petzold A."/>
            <person name="Susuki M."/>
            <person name="Suzuki K.-i.T."/>
            <person name="Hayashi T."/>
            <person name="Toyoda A."/>
            <person name="Oliveira C."/>
            <person name="Osipova E."/>
            <person name="Leigh N.D."/>
            <person name="Simon A."/>
            <person name="Yun M.H."/>
        </authorList>
    </citation>
    <scope>NUCLEOTIDE SEQUENCE</scope>
    <source>
        <strain evidence="3">20211129_DDA</strain>
        <tissue evidence="3">Liver</tissue>
    </source>
</reference>
<dbReference type="EMBL" id="JANPWB010000009">
    <property type="protein sequence ID" value="KAJ1154673.1"/>
    <property type="molecule type" value="Genomic_DNA"/>
</dbReference>
<keyword evidence="4" id="KW-1185">Reference proteome</keyword>
<feature type="region of interest" description="Disordered" evidence="1">
    <location>
        <begin position="1"/>
        <end position="83"/>
    </location>
</feature>
<organism evidence="3 4">
    <name type="scientific">Pleurodeles waltl</name>
    <name type="common">Iberian ribbed newt</name>
    <dbReference type="NCBI Taxonomy" id="8319"/>
    <lineage>
        <taxon>Eukaryota</taxon>
        <taxon>Metazoa</taxon>
        <taxon>Chordata</taxon>
        <taxon>Craniata</taxon>
        <taxon>Vertebrata</taxon>
        <taxon>Euteleostomi</taxon>
        <taxon>Amphibia</taxon>
        <taxon>Batrachia</taxon>
        <taxon>Caudata</taxon>
        <taxon>Salamandroidea</taxon>
        <taxon>Salamandridae</taxon>
        <taxon>Pleurodelinae</taxon>
        <taxon>Pleurodeles</taxon>
    </lineage>
</organism>
<dbReference type="EMBL" id="JANPWB010000009">
    <property type="protein sequence ID" value="KAJ1154681.1"/>
    <property type="molecule type" value="Genomic_DNA"/>
</dbReference>
<proteinExistence type="predicted"/>
<dbReference type="Proteomes" id="UP001066276">
    <property type="component" value="Chromosome 5"/>
</dbReference>
<evidence type="ECO:0000313" key="3">
    <source>
        <dbReference type="EMBL" id="KAJ1154681.1"/>
    </source>
</evidence>